<comment type="caution">
    <text evidence="1">The sequence shown here is derived from an EMBL/GenBank/DDBJ whole genome shotgun (WGS) entry which is preliminary data.</text>
</comment>
<proteinExistence type="predicted"/>
<reference evidence="1" key="1">
    <citation type="submission" date="2019-10" db="EMBL/GenBank/DDBJ databases">
        <authorList>
            <consortium name="DOE Joint Genome Institute"/>
            <person name="Kuo A."/>
            <person name="Miyauchi S."/>
            <person name="Kiss E."/>
            <person name="Drula E."/>
            <person name="Kohler A."/>
            <person name="Sanchez-Garcia M."/>
            <person name="Andreopoulos B."/>
            <person name="Barry K.W."/>
            <person name="Bonito G."/>
            <person name="Buee M."/>
            <person name="Carver A."/>
            <person name="Chen C."/>
            <person name="Cichocki N."/>
            <person name="Clum A."/>
            <person name="Culley D."/>
            <person name="Crous P.W."/>
            <person name="Fauchery L."/>
            <person name="Girlanda M."/>
            <person name="Hayes R."/>
            <person name="Keri Z."/>
            <person name="Labutti K."/>
            <person name="Lipzen A."/>
            <person name="Lombard V."/>
            <person name="Magnuson J."/>
            <person name="Maillard F."/>
            <person name="Morin E."/>
            <person name="Murat C."/>
            <person name="Nolan M."/>
            <person name="Ohm R."/>
            <person name="Pangilinan J."/>
            <person name="Pereira M."/>
            <person name="Perotto S."/>
            <person name="Peter M."/>
            <person name="Riley R."/>
            <person name="Sitrit Y."/>
            <person name="Stielow B."/>
            <person name="Szollosi G."/>
            <person name="Zifcakova L."/>
            <person name="Stursova M."/>
            <person name="Spatafora J.W."/>
            <person name="Tedersoo L."/>
            <person name="Vaario L.-M."/>
            <person name="Yamada A."/>
            <person name="Yan M."/>
            <person name="Wang P."/>
            <person name="Xu J."/>
            <person name="Bruns T."/>
            <person name="Baldrian P."/>
            <person name="Vilgalys R."/>
            <person name="Henrissat B."/>
            <person name="Grigoriev I.V."/>
            <person name="Hibbett D."/>
            <person name="Nagy L.G."/>
            <person name="Martin F.M."/>
        </authorList>
    </citation>
    <scope>NUCLEOTIDE SEQUENCE</scope>
    <source>
        <strain evidence="1">P2</strain>
    </source>
</reference>
<gene>
    <name evidence="1" type="ORF">BDM02DRAFT_3025036</name>
</gene>
<name>A0ACB6ZAB7_THEGA</name>
<sequence length="237" mass="26498">MHLIPHRIYMLRADHHFPWHPSPDLPTARNGRCDLGRDGRSHINHPINLRPPHRHAKPWSGNTRAPYLAKLSTQPPLAYPTTETLVALGRISTDRESLSLCYTQNVSCYVSNTRRKGALVGHPITPETSNSIASTCMSVRGSERAMEALAQAISLRPIISSPKMAKRVTSTVAEFTIPMPLVFLTVGYERGEITPVTSLGLSLSWLGAPTLFPHSRYRQTWILFHRGESSQLCHRDP</sequence>
<reference evidence="1" key="2">
    <citation type="journal article" date="2020" name="Nat. Commun.">
        <title>Large-scale genome sequencing of mycorrhizal fungi provides insights into the early evolution of symbiotic traits.</title>
        <authorList>
            <person name="Miyauchi S."/>
            <person name="Kiss E."/>
            <person name="Kuo A."/>
            <person name="Drula E."/>
            <person name="Kohler A."/>
            <person name="Sanchez-Garcia M."/>
            <person name="Morin E."/>
            <person name="Andreopoulos B."/>
            <person name="Barry K.W."/>
            <person name="Bonito G."/>
            <person name="Buee M."/>
            <person name="Carver A."/>
            <person name="Chen C."/>
            <person name="Cichocki N."/>
            <person name="Clum A."/>
            <person name="Culley D."/>
            <person name="Crous P.W."/>
            <person name="Fauchery L."/>
            <person name="Girlanda M."/>
            <person name="Hayes R.D."/>
            <person name="Keri Z."/>
            <person name="LaButti K."/>
            <person name="Lipzen A."/>
            <person name="Lombard V."/>
            <person name="Magnuson J."/>
            <person name="Maillard F."/>
            <person name="Murat C."/>
            <person name="Nolan M."/>
            <person name="Ohm R.A."/>
            <person name="Pangilinan J."/>
            <person name="Pereira M.F."/>
            <person name="Perotto S."/>
            <person name="Peter M."/>
            <person name="Pfister S."/>
            <person name="Riley R."/>
            <person name="Sitrit Y."/>
            <person name="Stielow J.B."/>
            <person name="Szollosi G."/>
            <person name="Zifcakova L."/>
            <person name="Stursova M."/>
            <person name="Spatafora J.W."/>
            <person name="Tedersoo L."/>
            <person name="Vaario L.M."/>
            <person name="Yamada A."/>
            <person name="Yan M."/>
            <person name="Wang P."/>
            <person name="Xu J."/>
            <person name="Bruns T."/>
            <person name="Baldrian P."/>
            <person name="Vilgalys R."/>
            <person name="Dunand C."/>
            <person name="Henrissat B."/>
            <person name="Grigoriev I.V."/>
            <person name="Hibbett D."/>
            <person name="Nagy L.G."/>
            <person name="Martin F.M."/>
        </authorList>
    </citation>
    <scope>NUCLEOTIDE SEQUENCE</scope>
    <source>
        <strain evidence="1">P2</strain>
    </source>
</reference>
<evidence type="ECO:0000313" key="2">
    <source>
        <dbReference type="Proteomes" id="UP000886501"/>
    </source>
</evidence>
<organism evidence="1 2">
    <name type="scientific">Thelephora ganbajun</name>
    <name type="common">Ganba fungus</name>
    <dbReference type="NCBI Taxonomy" id="370292"/>
    <lineage>
        <taxon>Eukaryota</taxon>
        <taxon>Fungi</taxon>
        <taxon>Dikarya</taxon>
        <taxon>Basidiomycota</taxon>
        <taxon>Agaricomycotina</taxon>
        <taxon>Agaricomycetes</taxon>
        <taxon>Thelephorales</taxon>
        <taxon>Thelephoraceae</taxon>
        <taxon>Thelephora</taxon>
    </lineage>
</organism>
<dbReference type="Proteomes" id="UP000886501">
    <property type="component" value="Unassembled WGS sequence"/>
</dbReference>
<protein>
    <submittedName>
        <fullName evidence="1">Uncharacterized protein</fullName>
    </submittedName>
</protein>
<keyword evidence="2" id="KW-1185">Reference proteome</keyword>
<dbReference type="EMBL" id="MU118058">
    <property type="protein sequence ID" value="KAF9646447.1"/>
    <property type="molecule type" value="Genomic_DNA"/>
</dbReference>
<accession>A0ACB6ZAB7</accession>
<evidence type="ECO:0000313" key="1">
    <source>
        <dbReference type="EMBL" id="KAF9646447.1"/>
    </source>
</evidence>